<dbReference type="Pfam" id="PF13738">
    <property type="entry name" value="Pyr_redox_3"/>
    <property type="match status" value="1"/>
</dbReference>
<dbReference type="PANTHER" id="PTHR43539">
    <property type="entry name" value="FLAVIN-BINDING MONOOXYGENASE-LIKE PROTEIN (AFU_ORTHOLOGUE AFUA_4G09220)"/>
    <property type="match status" value="1"/>
</dbReference>
<reference evidence="2 3" key="1">
    <citation type="journal article" date="2018" name="Sci. Rep.">
        <title>Rhizobium tumorigenes sp. nov., a novel plant tumorigenic bacterium isolated from cane gall tumors on thornless blackberry.</title>
        <authorList>
            <person name="Kuzmanovi N."/>
            <person name="Smalla K."/>
            <person name="Gronow S."/>
            <person name="PuBawska J."/>
        </authorList>
    </citation>
    <scope>NUCLEOTIDE SEQUENCE [LARGE SCALE GENOMIC DNA]</scope>
    <source>
        <strain evidence="2 3">1078</strain>
    </source>
</reference>
<dbReference type="GO" id="GO:0004497">
    <property type="term" value="F:monooxygenase activity"/>
    <property type="evidence" value="ECO:0007669"/>
    <property type="project" value="TreeGrafter"/>
</dbReference>
<dbReference type="Gene3D" id="3.50.50.60">
    <property type="entry name" value="FAD/NAD(P)-binding domain"/>
    <property type="match status" value="1"/>
</dbReference>
<accession>A0AAF1KWR2</accession>
<name>A0AAF1KWR2_9HYPH</name>
<keyword evidence="3" id="KW-1185">Reference proteome</keyword>
<sequence length="494" mass="54523">MTLDDLKQQALADLAALGYPGPAWLSDLPRSDAAEIADAIIVGGGQSGVTIAAALKWDGLRTIRVLDSGAPGAEGPWLTFARMEELRTPKTQVGNEFNVVNLSVRRWFETRYGRQAWADLSRIPRTDWKAYLDWYADVFEISINNHCEVLDVAPDGDLIAVTTRTAGMIEKRIARTVVLATGYDGAGAWRVPPFVSEALAADKFDHTNGPVDFDALKGLRVGVLGHGASAFDNSIKALEAGAASVDLCFRRERLPRTNPHRAVETPGMMTHYPDLSESTRWDIARFFRSADQPPPVRSFETAMRFENFRLRPATPWLAVSQEADAIRVTTPDGVLEFDHLLLATGMDVDLAVRPELKTIHDKVALWGERYTPLDGTADARLARFPYLDGFYGFVPKDPEETWVSRVFAFNSSSFVSHGPHSTSISGHKYAVPRLVRGVLRRLLLDREAVILPELASYVSPDLPIPDDFEVVIAEVNRQASSAPEADTLALRSRS</sequence>
<evidence type="ECO:0000313" key="3">
    <source>
        <dbReference type="Proteomes" id="UP000249499"/>
    </source>
</evidence>
<dbReference type="EMBL" id="CP117260">
    <property type="protein sequence ID" value="WFR99206.1"/>
    <property type="molecule type" value="Genomic_DNA"/>
</dbReference>
<reference evidence="3" key="2">
    <citation type="journal article" date="2023" name="MicrobiologyOpen">
        <title>Genomics of the tumorigenes clade of the family Rhizobiaceae and description of Rhizobium rhododendri sp. nov.</title>
        <authorList>
            <person name="Kuzmanovic N."/>
            <person name="diCenzo G.C."/>
            <person name="Bunk B."/>
            <person name="Sproeer C."/>
            <person name="Fruehling A."/>
            <person name="Neumann-Schaal M."/>
            <person name="Overmann J."/>
            <person name="Smalla K."/>
        </authorList>
    </citation>
    <scope>NUCLEOTIDE SEQUENCE [LARGE SCALE GENOMIC DNA]</scope>
    <source>
        <strain evidence="3">1078</strain>
        <plasmid evidence="3">unnamed3</plasmid>
    </source>
</reference>
<evidence type="ECO:0000313" key="2">
    <source>
        <dbReference type="EMBL" id="WFR99206.1"/>
    </source>
</evidence>
<proteinExistence type="predicted"/>
<geneLocation type="plasmid" evidence="2 3">
    <name>unnamed3</name>
</geneLocation>
<dbReference type="Proteomes" id="UP000249499">
    <property type="component" value="Plasmid unnamed3"/>
</dbReference>
<protein>
    <submittedName>
        <fullName evidence="2">NAD(P)/FAD-dependent oxidoreductase</fullName>
    </submittedName>
</protein>
<dbReference type="InterPro" id="IPR050982">
    <property type="entry name" value="Auxin_biosynth/cation_transpt"/>
</dbReference>
<keyword evidence="2" id="KW-0614">Plasmid</keyword>
<dbReference type="AlphaFoldDB" id="A0AAF1KWR2"/>
<keyword evidence="1" id="KW-0560">Oxidoreductase</keyword>
<gene>
    <name evidence="2" type="ORF">PR017_27840</name>
</gene>
<evidence type="ECO:0000256" key="1">
    <source>
        <dbReference type="ARBA" id="ARBA00023002"/>
    </source>
</evidence>
<dbReference type="InterPro" id="IPR036188">
    <property type="entry name" value="FAD/NAD-bd_sf"/>
</dbReference>
<dbReference type="SUPFAM" id="SSF51905">
    <property type="entry name" value="FAD/NAD(P)-binding domain"/>
    <property type="match status" value="1"/>
</dbReference>
<dbReference type="PANTHER" id="PTHR43539:SF91">
    <property type="entry name" value="FAD-DEPENDENT URATE HYDROXYLASE"/>
    <property type="match status" value="1"/>
</dbReference>
<dbReference type="KEGG" id="rtu:PR017_27840"/>
<organism evidence="2 3">
    <name type="scientific">Rhizobium tumorigenes</name>
    <dbReference type="NCBI Taxonomy" id="2041385"/>
    <lineage>
        <taxon>Bacteria</taxon>
        <taxon>Pseudomonadati</taxon>
        <taxon>Pseudomonadota</taxon>
        <taxon>Alphaproteobacteria</taxon>
        <taxon>Hyphomicrobiales</taxon>
        <taxon>Rhizobiaceae</taxon>
        <taxon>Rhizobium/Agrobacterium group</taxon>
        <taxon>Rhizobium</taxon>
    </lineage>
</organism>
<dbReference type="RefSeq" id="WP_240538926.1">
    <property type="nucleotide sequence ID" value="NZ_CP117260.1"/>
</dbReference>
<dbReference type="GO" id="GO:0050660">
    <property type="term" value="F:flavin adenine dinucleotide binding"/>
    <property type="evidence" value="ECO:0007669"/>
    <property type="project" value="TreeGrafter"/>
</dbReference>